<organism evidence="1 2">
    <name type="scientific">Coptis chinensis</name>
    <dbReference type="NCBI Taxonomy" id="261450"/>
    <lineage>
        <taxon>Eukaryota</taxon>
        <taxon>Viridiplantae</taxon>
        <taxon>Streptophyta</taxon>
        <taxon>Embryophyta</taxon>
        <taxon>Tracheophyta</taxon>
        <taxon>Spermatophyta</taxon>
        <taxon>Magnoliopsida</taxon>
        <taxon>Ranunculales</taxon>
        <taxon>Ranunculaceae</taxon>
        <taxon>Coptidoideae</taxon>
        <taxon>Coptis</taxon>
    </lineage>
</organism>
<dbReference type="GO" id="GO:0005789">
    <property type="term" value="C:endoplasmic reticulum membrane"/>
    <property type="evidence" value="ECO:0007669"/>
    <property type="project" value="TreeGrafter"/>
</dbReference>
<dbReference type="PANTHER" id="PTHR10572:SF24">
    <property type="entry name" value="3-HYDROXY-3-METHYLGLUTARYL-COENZYME A REDUCTASE"/>
    <property type="match status" value="1"/>
</dbReference>
<comment type="caution">
    <text evidence="1">The sequence shown here is derived from an EMBL/GenBank/DDBJ whole genome shotgun (WGS) entry which is preliminary data.</text>
</comment>
<reference evidence="1 2" key="1">
    <citation type="submission" date="2020-10" db="EMBL/GenBank/DDBJ databases">
        <title>The Coptis chinensis genome and diversification of protoberbering-type alkaloids.</title>
        <authorList>
            <person name="Wang B."/>
            <person name="Shu S."/>
            <person name="Song C."/>
            <person name="Liu Y."/>
        </authorList>
    </citation>
    <scope>NUCLEOTIDE SEQUENCE [LARGE SCALE GENOMIC DNA]</scope>
    <source>
        <strain evidence="1">HL-2020</strain>
        <tissue evidence="1">Leaf</tissue>
    </source>
</reference>
<gene>
    <name evidence="1" type="ORF">IFM89_009554</name>
</gene>
<dbReference type="GO" id="GO:0015936">
    <property type="term" value="P:coenzyme A metabolic process"/>
    <property type="evidence" value="ECO:0007669"/>
    <property type="project" value="InterPro"/>
</dbReference>
<evidence type="ECO:0000313" key="1">
    <source>
        <dbReference type="EMBL" id="KAF9613666.1"/>
    </source>
</evidence>
<evidence type="ECO:0000313" key="2">
    <source>
        <dbReference type="Proteomes" id="UP000631114"/>
    </source>
</evidence>
<dbReference type="InterPro" id="IPR009029">
    <property type="entry name" value="HMG_CoA_Rdtase_sub-bd_dom_sf"/>
</dbReference>
<dbReference type="GO" id="GO:0004420">
    <property type="term" value="F:hydroxymethylglutaryl-CoA reductase (NADPH) activity"/>
    <property type="evidence" value="ECO:0007669"/>
    <property type="project" value="InterPro"/>
</dbReference>
<evidence type="ECO:0008006" key="3">
    <source>
        <dbReference type="Google" id="ProtNLM"/>
    </source>
</evidence>
<dbReference type="AlphaFoldDB" id="A0A835I9D5"/>
<proteinExistence type="predicted"/>
<dbReference type="Gene3D" id="3.90.770.10">
    <property type="entry name" value="3-hydroxy-3-methylglutaryl-coenzyme A Reductase, Chain A, domain 2"/>
    <property type="match status" value="1"/>
</dbReference>
<dbReference type="EMBL" id="JADFTS010000003">
    <property type="protein sequence ID" value="KAF9613666.1"/>
    <property type="molecule type" value="Genomic_DNA"/>
</dbReference>
<dbReference type="Proteomes" id="UP000631114">
    <property type="component" value="Unassembled WGS sequence"/>
</dbReference>
<protein>
    <recommendedName>
        <fullName evidence="3">Hydroxymethylglutaryl-CoA reductase (NADPH)</fullName>
    </recommendedName>
</protein>
<dbReference type="PROSITE" id="PS50065">
    <property type="entry name" value="HMG_COA_REDUCTASE_4"/>
    <property type="match status" value="1"/>
</dbReference>
<accession>A0A835I9D5</accession>
<dbReference type="GO" id="GO:0016126">
    <property type="term" value="P:sterol biosynthetic process"/>
    <property type="evidence" value="ECO:0007669"/>
    <property type="project" value="TreeGrafter"/>
</dbReference>
<sequence>LNPSLPHRIRRRRQYLLEEVVTIDDYESIDDEKALQAVVAKQPVALSIYIKRGALTFYKSVVSGTTPSYSLESKLGDCKRGIVGPLLLDGTEYSVPIATTEGCLVASTNRGCKAIHVSGGATSVLLRDAMTRAPVVRVGSAKRVVDLKLKPHYSTPGGYSCKAVHPIALAKVMNIAQMMKYEFDDKHYYLSGIGGVEWSGDW</sequence>
<keyword evidence="2" id="KW-1185">Reference proteome</keyword>
<dbReference type="InterPro" id="IPR002202">
    <property type="entry name" value="HMG_CoA_Rdtase"/>
</dbReference>
<dbReference type="Pfam" id="PF00368">
    <property type="entry name" value="HMG-CoA_red"/>
    <property type="match status" value="1"/>
</dbReference>
<name>A0A835I9D5_9MAGN</name>
<dbReference type="OrthoDB" id="1699353at2759"/>
<dbReference type="PRINTS" id="PR00071">
    <property type="entry name" value="HMGCOARDTASE"/>
</dbReference>
<feature type="non-terminal residue" evidence="1">
    <location>
        <position position="1"/>
    </location>
</feature>
<dbReference type="GO" id="GO:0005778">
    <property type="term" value="C:peroxisomal membrane"/>
    <property type="evidence" value="ECO:0007669"/>
    <property type="project" value="TreeGrafter"/>
</dbReference>
<dbReference type="GO" id="GO:0008299">
    <property type="term" value="P:isoprenoid biosynthetic process"/>
    <property type="evidence" value="ECO:0007669"/>
    <property type="project" value="TreeGrafter"/>
</dbReference>
<dbReference type="PANTHER" id="PTHR10572">
    <property type="entry name" value="3-HYDROXY-3-METHYLGLUTARYL-COENZYME A REDUCTASE"/>
    <property type="match status" value="1"/>
</dbReference>
<dbReference type="InterPro" id="IPR023074">
    <property type="entry name" value="HMG_CoA_Rdtase_cat_sf"/>
</dbReference>
<dbReference type="SUPFAM" id="SSF56542">
    <property type="entry name" value="Substrate-binding domain of HMG-CoA reductase"/>
    <property type="match status" value="1"/>
</dbReference>